<organism evidence="5 6">
    <name type="scientific">Bacteroides eggerthii</name>
    <dbReference type="NCBI Taxonomy" id="28111"/>
    <lineage>
        <taxon>Bacteria</taxon>
        <taxon>Pseudomonadati</taxon>
        <taxon>Bacteroidota</taxon>
        <taxon>Bacteroidia</taxon>
        <taxon>Bacteroidales</taxon>
        <taxon>Bacteroidaceae</taxon>
        <taxon>Bacteroides</taxon>
    </lineage>
</organism>
<evidence type="ECO:0000313" key="5">
    <source>
        <dbReference type="EMBL" id="MDM8146276.1"/>
    </source>
</evidence>
<name>A0ABT7U6Y0_9BACE</name>
<dbReference type="Pfam" id="PF02481">
    <property type="entry name" value="DNA_processg_A"/>
    <property type="match status" value="1"/>
</dbReference>
<comment type="caution">
    <text evidence="5">The sequence shown here is derived from an EMBL/GenBank/DDBJ whole genome shotgun (WGS) entry which is preliminary data.</text>
</comment>
<dbReference type="InterPro" id="IPR041614">
    <property type="entry name" value="DprA_WH"/>
</dbReference>
<feature type="coiled-coil region" evidence="2">
    <location>
        <begin position="51"/>
        <end position="78"/>
    </location>
</feature>
<feature type="domain" description="Smf/DprA SLOG" evidence="3">
    <location>
        <begin position="82"/>
        <end position="293"/>
    </location>
</feature>
<dbReference type="InterPro" id="IPR036388">
    <property type="entry name" value="WH-like_DNA-bd_sf"/>
</dbReference>
<dbReference type="InterPro" id="IPR003488">
    <property type="entry name" value="DprA"/>
</dbReference>
<evidence type="ECO:0000259" key="3">
    <source>
        <dbReference type="Pfam" id="PF02481"/>
    </source>
</evidence>
<proteinExistence type="inferred from homology"/>
<dbReference type="InterPro" id="IPR057666">
    <property type="entry name" value="DrpA_SLOG"/>
</dbReference>
<keyword evidence="6" id="KW-1185">Reference proteome</keyword>
<evidence type="ECO:0000256" key="2">
    <source>
        <dbReference type="SAM" id="Coils"/>
    </source>
</evidence>
<dbReference type="Pfam" id="PF17782">
    <property type="entry name" value="WHD_DprA"/>
    <property type="match status" value="1"/>
</dbReference>
<dbReference type="PANTHER" id="PTHR43022">
    <property type="entry name" value="PROTEIN SMF"/>
    <property type="match status" value="1"/>
</dbReference>
<dbReference type="PANTHER" id="PTHR43022:SF1">
    <property type="entry name" value="PROTEIN SMF"/>
    <property type="match status" value="1"/>
</dbReference>
<protein>
    <submittedName>
        <fullName evidence="5">DNA-processing protein DprA</fullName>
    </submittedName>
</protein>
<dbReference type="SUPFAM" id="SSF102405">
    <property type="entry name" value="MCP/YpsA-like"/>
    <property type="match status" value="1"/>
</dbReference>
<dbReference type="Gene3D" id="1.10.10.10">
    <property type="entry name" value="Winged helix-like DNA-binding domain superfamily/Winged helix DNA-binding domain"/>
    <property type="match status" value="1"/>
</dbReference>
<evidence type="ECO:0000256" key="1">
    <source>
        <dbReference type="ARBA" id="ARBA00006525"/>
    </source>
</evidence>
<sequence length="372" mass="41732">MTEQEIIYTMALTRVPRLNPTNQRILLQELGSATAVFENRKDLKQVLPDASEKLVEAVAHMDEQLIRAEEEVRFVMEKKVDCLCFHDAAYPQRLKECPDAPILLFFKGNVSLNQSRIINIVGTRHCTEYGKDICSRFIRELSELCPEVLVVSGLAYGVDIQAHRRALENGLPTVGVLAHGLDQIYPRMHRDTAIQMMAQGGLLTEFMSGTNADKVNFVRRNRIVAGISDATIVVESAEKGGALITADIASSYHRDVFAFPGRIGDPYSQGCNRLIRDSKAALLESAQGFMEAMGWPCKKKEENNGKSCFELFPDLCEEEQRIVDCLRQHDKLQINMLTVATNLPVHKLSAFLFNLEMKGIIKQLSGGMYRLL</sequence>
<dbReference type="Proteomes" id="UP001228403">
    <property type="component" value="Unassembled WGS sequence"/>
</dbReference>
<evidence type="ECO:0000259" key="4">
    <source>
        <dbReference type="Pfam" id="PF17782"/>
    </source>
</evidence>
<dbReference type="Gene3D" id="3.40.50.450">
    <property type="match status" value="1"/>
</dbReference>
<comment type="similarity">
    <text evidence="1">Belongs to the DprA/Smf family.</text>
</comment>
<evidence type="ECO:0000313" key="6">
    <source>
        <dbReference type="Proteomes" id="UP001228403"/>
    </source>
</evidence>
<dbReference type="NCBIfam" id="TIGR00732">
    <property type="entry name" value="dprA"/>
    <property type="match status" value="1"/>
</dbReference>
<dbReference type="EMBL" id="JAUDCF010000026">
    <property type="protein sequence ID" value="MDM8146276.1"/>
    <property type="molecule type" value="Genomic_DNA"/>
</dbReference>
<keyword evidence="2" id="KW-0175">Coiled coil</keyword>
<feature type="domain" description="DprA winged helix" evidence="4">
    <location>
        <begin position="315"/>
        <end position="367"/>
    </location>
</feature>
<reference evidence="6" key="1">
    <citation type="submission" date="2023-07" db="EMBL/GenBank/DDBJ databases">
        <title>Identification and characterization of horizontal gene transfer across gut microbiota members of farm animals based on homology search.</title>
        <authorList>
            <person name="Schwarzerova J."/>
            <person name="Nykrynova M."/>
            <person name="Jureckova K."/>
            <person name="Cejkova D."/>
            <person name="Rychlik I."/>
        </authorList>
    </citation>
    <scope>NUCLEOTIDE SEQUENCE [LARGE SCALE GENOMIC DNA]</scope>
    <source>
        <strain evidence="6">ET4</strain>
    </source>
</reference>
<gene>
    <name evidence="5" type="primary">dprA</name>
    <name evidence="5" type="ORF">QUW02_10150</name>
</gene>
<accession>A0ABT7U6Y0</accession>